<evidence type="ECO:0000256" key="1">
    <source>
        <dbReference type="SAM" id="MobiDB-lite"/>
    </source>
</evidence>
<comment type="caution">
    <text evidence="4">The sequence shown here is derived from an EMBL/GenBank/DDBJ whole genome shotgun (WGS) entry which is preliminary data.</text>
</comment>
<feature type="compositionally biased region" description="Polar residues" evidence="1">
    <location>
        <begin position="57"/>
        <end position="67"/>
    </location>
</feature>
<dbReference type="eggNOG" id="ENOG5032DEE">
    <property type="taxonomic scope" value="Bacteria"/>
</dbReference>
<sequence>MSKKHNSRFERRKQNRTLNIAIIIVIVLIVAVGFGIFKGGGDDRASSSKDTPSTSSANDANKSANDQANHDRDKEKEDSKEDKEKKDEKKEGGGPNGPWEAVGTSQKGEHTKSYDKGSTDWDEQLKALSYATGIAQDEMTLLWLGNGGGPDRSLGRVLSKKDGSRYEVQLQWENDKGWKPLAVKKQS</sequence>
<evidence type="ECO:0000256" key="2">
    <source>
        <dbReference type="SAM" id="Phobius"/>
    </source>
</evidence>
<dbReference type="Proteomes" id="UP000004080">
    <property type="component" value="Unassembled WGS sequence"/>
</dbReference>
<keyword evidence="2" id="KW-0472">Membrane</keyword>
<evidence type="ECO:0000259" key="3">
    <source>
        <dbReference type="Pfam" id="PF07423"/>
    </source>
</evidence>
<dbReference type="RefSeq" id="WP_007202298.1">
    <property type="nucleotide sequence ID" value="NZ_AKKV01000026.1"/>
</dbReference>
<proteinExistence type="predicted"/>
<feature type="compositionally biased region" description="Basic and acidic residues" evidence="1">
    <location>
        <begin position="68"/>
        <end position="92"/>
    </location>
</feature>
<name>I8UEE7_9BACL</name>
<feature type="region of interest" description="Disordered" evidence="1">
    <location>
        <begin position="40"/>
        <end position="120"/>
    </location>
</feature>
<gene>
    <name evidence="4" type="ORF">A374_11070</name>
</gene>
<keyword evidence="2" id="KW-0812">Transmembrane</keyword>
<evidence type="ECO:0000313" key="5">
    <source>
        <dbReference type="Proteomes" id="UP000004080"/>
    </source>
</evidence>
<dbReference type="InterPro" id="IPR009988">
    <property type="entry name" value="DUF1510"/>
</dbReference>
<protein>
    <recommendedName>
        <fullName evidence="3">DUF1510 domain-containing protein</fullName>
    </recommendedName>
</protein>
<feature type="domain" description="DUF1510" evidence="3">
    <location>
        <begin position="96"/>
        <end position="185"/>
    </location>
</feature>
<dbReference type="Pfam" id="PF07423">
    <property type="entry name" value="DUF1510"/>
    <property type="match status" value="1"/>
</dbReference>
<dbReference type="STRING" id="1196324.A374_11070"/>
<feature type="transmembrane region" description="Helical" evidence="2">
    <location>
        <begin position="20"/>
        <end position="37"/>
    </location>
</feature>
<accession>I8UEE7</accession>
<evidence type="ECO:0000313" key="4">
    <source>
        <dbReference type="EMBL" id="EIT85280.1"/>
    </source>
</evidence>
<dbReference type="EMBL" id="AKKV01000026">
    <property type="protein sequence ID" value="EIT85280.1"/>
    <property type="molecule type" value="Genomic_DNA"/>
</dbReference>
<feature type="compositionally biased region" description="Basic and acidic residues" evidence="1">
    <location>
        <begin position="107"/>
        <end position="120"/>
    </location>
</feature>
<dbReference type="OrthoDB" id="2168558at2"/>
<dbReference type="AlphaFoldDB" id="I8UEE7"/>
<keyword evidence="2" id="KW-1133">Transmembrane helix</keyword>
<organism evidence="4 5">
    <name type="scientific">Fictibacillus macauensis ZFHKF-1</name>
    <dbReference type="NCBI Taxonomy" id="1196324"/>
    <lineage>
        <taxon>Bacteria</taxon>
        <taxon>Bacillati</taxon>
        <taxon>Bacillota</taxon>
        <taxon>Bacilli</taxon>
        <taxon>Bacillales</taxon>
        <taxon>Fictibacillaceae</taxon>
        <taxon>Fictibacillus</taxon>
    </lineage>
</organism>
<dbReference type="PATRIC" id="fig|1196324.3.peg.2270"/>
<reference evidence="4 5" key="1">
    <citation type="journal article" date="2012" name="J. Bacteriol.">
        <title>Genome of Bacillus macauensis ZFHKF-1, a Long-Chain-Forming Bacterium.</title>
        <authorList>
            <person name="Cai L."/>
            <person name="Zhang T."/>
        </authorList>
    </citation>
    <scope>NUCLEOTIDE SEQUENCE [LARGE SCALE GENOMIC DNA]</scope>
    <source>
        <strain evidence="4 5">ZFHKF-1</strain>
    </source>
</reference>
<keyword evidence="5" id="KW-1185">Reference proteome</keyword>